<evidence type="ECO:0000256" key="5">
    <source>
        <dbReference type="ARBA" id="ARBA00022989"/>
    </source>
</evidence>
<evidence type="ECO:0000313" key="14">
    <source>
        <dbReference type="Proteomes" id="UP000295718"/>
    </source>
</evidence>
<dbReference type="PANTHER" id="PTHR32089:SF112">
    <property type="entry name" value="LYSOZYME-LIKE PROTEIN-RELATED"/>
    <property type="match status" value="1"/>
</dbReference>
<comment type="similarity">
    <text evidence="8">Belongs to the methyl-accepting chemotaxis (MCP) protein family.</text>
</comment>
<name>A0A4R1QW53_9FIRM</name>
<evidence type="ECO:0000256" key="7">
    <source>
        <dbReference type="ARBA" id="ARBA00023224"/>
    </source>
</evidence>
<dbReference type="Pfam" id="PF00672">
    <property type="entry name" value="HAMP"/>
    <property type="match status" value="1"/>
</dbReference>
<evidence type="ECO:0000256" key="3">
    <source>
        <dbReference type="ARBA" id="ARBA00022500"/>
    </source>
</evidence>
<protein>
    <submittedName>
        <fullName evidence="13">Methyl-accepting chemotaxis sensory transducer with Cache sensor</fullName>
    </submittedName>
</protein>
<dbReference type="Gene3D" id="3.30.450.20">
    <property type="entry name" value="PAS domain"/>
    <property type="match status" value="2"/>
</dbReference>
<evidence type="ECO:0000313" key="13">
    <source>
        <dbReference type="EMBL" id="TCL57907.1"/>
    </source>
</evidence>
<feature type="transmembrane region" description="Helical" evidence="10">
    <location>
        <begin position="279"/>
        <end position="298"/>
    </location>
</feature>
<gene>
    <name evidence="13" type="ORF">EDD76_10721</name>
</gene>
<dbReference type="RefSeq" id="WP_051869458.1">
    <property type="nucleotide sequence ID" value="NZ_JPNB01000002.1"/>
</dbReference>
<evidence type="ECO:0000256" key="6">
    <source>
        <dbReference type="ARBA" id="ARBA00023136"/>
    </source>
</evidence>
<dbReference type="PROSITE" id="PS50885">
    <property type="entry name" value="HAMP"/>
    <property type="match status" value="1"/>
</dbReference>
<reference evidence="13 14" key="1">
    <citation type="submission" date="2019-03" db="EMBL/GenBank/DDBJ databases">
        <title>Genomic Encyclopedia of Type Strains, Phase IV (KMG-IV): sequencing the most valuable type-strain genomes for metagenomic binning, comparative biology and taxonomic classification.</title>
        <authorList>
            <person name="Goeker M."/>
        </authorList>
    </citation>
    <scope>NUCLEOTIDE SEQUENCE [LARGE SCALE GENOMIC DNA]</scope>
    <source>
        <strain evidence="13 14">DSM 100556</strain>
    </source>
</reference>
<dbReference type="InterPro" id="IPR004089">
    <property type="entry name" value="MCPsignal_dom"/>
</dbReference>
<evidence type="ECO:0000256" key="8">
    <source>
        <dbReference type="ARBA" id="ARBA00029447"/>
    </source>
</evidence>
<dbReference type="STRING" id="1469948.GCA_000732725_02141"/>
<dbReference type="GO" id="GO:0005886">
    <property type="term" value="C:plasma membrane"/>
    <property type="evidence" value="ECO:0007669"/>
    <property type="project" value="UniProtKB-SubCell"/>
</dbReference>
<evidence type="ECO:0000256" key="4">
    <source>
        <dbReference type="ARBA" id="ARBA00022692"/>
    </source>
</evidence>
<dbReference type="SUPFAM" id="SSF58104">
    <property type="entry name" value="Methyl-accepting chemotaxis protein (MCP) signaling domain"/>
    <property type="match status" value="1"/>
</dbReference>
<keyword evidence="14" id="KW-1185">Reference proteome</keyword>
<dbReference type="SMART" id="SM00283">
    <property type="entry name" value="MA"/>
    <property type="match status" value="1"/>
</dbReference>
<dbReference type="PROSITE" id="PS50111">
    <property type="entry name" value="CHEMOTAXIS_TRANSDUC_2"/>
    <property type="match status" value="1"/>
</dbReference>
<evidence type="ECO:0000259" key="12">
    <source>
        <dbReference type="PROSITE" id="PS50885"/>
    </source>
</evidence>
<dbReference type="Proteomes" id="UP000295718">
    <property type="component" value="Unassembled WGS sequence"/>
</dbReference>
<evidence type="ECO:0000259" key="11">
    <source>
        <dbReference type="PROSITE" id="PS50111"/>
    </source>
</evidence>
<dbReference type="AlphaFoldDB" id="A0A4R1QW53"/>
<evidence type="ECO:0000256" key="10">
    <source>
        <dbReference type="SAM" id="Phobius"/>
    </source>
</evidence>
<dbReference type="EMBL" id="SLUO01000007">
    <property type="protein sequence ID" value="TCL57907.1"/>
    <property type="molecule type" value="Genomic_DNA"/>
</dbReference>
<dbReference type="InterPro" id="IPR033479">
    <property type="entry name" value="dCache_1"/>
</dbReference>
<keyword evidence="5 10" id="KW-1133">Transmembrane helix</keyword>
<dbReference type="Pfam" id="PF02743">
    <property type="entry name" value="dCache_1"/>
    <property type="match status" value="1"/>
</dbReference>
<dbReference type="InterPro" id="IPR003660">
    <property type="entry name" value="HAMP_dom"/>
</dbReference>
<keyword evidence="2" id="KW-1003">Cell membrane</keyword>
<dbReference type="Gene3D" id="1.10.287.950">
    <property type="entry name" value="Methyl-accepting chemotaxis protein"/>
    <property type="match status" value="1"/>
</dbReference>
<evidence type="ECO:0000256" key="2">
    <source>
        <dbReference type="ARBA" id="ARBA00022475"/>
    </source>
</evidence>
<dbReference type="Pfam" id="PF00015">
    <property type="entry name" value="MCPsignal"/>
    <property type="match status" value="1"/>
</dbReference>
<dbReference type="CDD" id="cd06225">
    <property type="entry name" value="HAMP"/>
    <property type="match status" value="1"/>
</dbReference>
<sequence>MKSLKLKMLLVLLPIILLSLAVISGIGYFFARQVILKNVDEILLETAHSSANKIEGWLNVQLQVVNSNKTTLEEAALSSADELSYLSAVLKSNPNFSDIYIGTKDGVMIDGSGWTPPADYDPRQRDWYTLGNAAQTATFTDPYVDMITNKLVVSSCVLLNDTSGNFRGVLACDISLENITEFIKQISYGETGFAYLVNNKDGTILAHQDDSIINKKLSELEGSGLNELQTNIASGESASSVYTINGKKIIAYFAPIPGTSWSVVTAVNEQETLKSLNQLLINILITFVFALVLIGFAIERATHQIVKPIHSLDSSIRIIAGGDFTQEITKSNLLRKDEIGIISVGIQQMQEALRNLINQVKTESRYIEDDVDQVVGNVDILYDNIGDVSATTEELSAGMEETAASSEEMSATAQEIEHTAQQIAARSQEGATEAEEINRRANQTKENVIASTLKAKEALSTTQQNLKDALNATKVVKEIDILSDSIMQITAQTNLLALNASIEAARAGEAGKGFSVVAEEIRVLAEQSKNAVLKIQETTSRVTGSVDRLSGCAQDVLSYISTDVVNDYAVLLEVAEHYSKDAKYVDELVSEFYSSSSVLLSAIQNIISAIGEVATAANEGAEGTTDIALRISDTTQKASEVQEIVAKTKKSTYRLAEEIAKFRV</sequence>
<keyword evidence="7 9" id="KW-0807">Transducer</keyword>
<organism evidence="13 14">
    <name type="scientific">Kineothrix alysoides</name>
    <dbReference type="NCBI Taxonomy" id="1469948"/>
    <lineage>
        <taxon>Bacteria</taxon>
        <taxon>Bacillati</taxon>
        <taxon>Bacillota</taxon>
        <taxon>Clostridia</taxon>
        <taxon>Lachnospirales</taxon>
        <taxon>Lachnospiraceae</taxon>
        <taxon>Kineothrix</taxon>
    </lineage>
</organism>
<keyword evidence="6 10" id="KW-0472">Membrane</keyword>
<dbReference type="CDD" id="cd12913">
    <property type="entry name" value="PDC1_MCP_like"/>
    <property type="match status" value="1"/>
</dbReference>
<evidence type="ECO:0000256" key="1">
    <source>
        <dbReference type="ARBA" id="ARBA00004651"/>
    </source>
</evidence>
<dbReference type="SUPFAM" id="SSF103190">
    <property type="entry name" value="Sensory domain-like"/>
    <property type="match status" value="2"/>
</dbReference>
<accession>A0A4R1QW53</accession>
<dbReference type="GO" id="GO:0006935">
    <property type="term" value="P:chemotaxis"/>
    <property type="evidence" value="ECO:0007669"/>
    <property type="project" value="UniProtKB-KW"/>
</dbReference>
<feature type="domain" description="HAMP" evidence="12">
    <location>
        <begin position="303"/>
        <end position="358"/>
    </location>
</feature>
<keyword evidence="3" id="KW-0145">Chemotaxis</keyword>
<dbReference type="SMART" id="SM00304">
    <property type="entry name" value="HAMP"/>
    <property type="match status" value="1"/>
</dbReference>
<comment type="caution">
    <text evidence="13">The sequence shown here is derived from an EMBL/GenBank/DDBJ whole genome shotgun (WGS) entry which is preliminary data.</text>
</comment>
<dbReference type="InterPro" id="IPR029151">
    <property type="entry name" value="Sensor-like_sf"/>
</dbReference>
<keyword evidence="4 10" id="KW-0812">Transmembrane</keyword>
<dbReference type="PANTHER" id="PTHR32089">
    <property type="entry name" value="METHYL-ACCEPTING CHEMOTAXIS PROTEIN MCPB"/>
    <property type="match status" value="1"/>
</dbReference>
<proteinExistence type="inferred from homology"/>
<dbReference type="CDD" id="cd12912">
    <property type="entry name" value="PDC2_MCP_like"/>
    <property type="match status" value="1"/>
</dbReference>
<comment type="subcellular location">
    <subcellularLocation>
        <location evidence="1">Cell membrane</location>
        <topology evidence="1">Multi-pass membrane protein</topology>
    </subcellularLocation>
</comment>
<evidence type="ECO:0000256" key="9">
    <source>
        <dbReference type="PROSITE-ProRule" id="PRU00284"/>
    </source>
</evidence>
<dbReference type="GO" id="GO:0007165">
    <property type="term" value="P:signal transduction"/>
    <property type="evidence" value="ECO:0007669"/>
    <property type="project" value="UniProtKB-KW"/>
</dbReference>
<feature type="domain" description="Methyl-accepting transducer" evidence="11">
    <location>
        <begin position="377"/>
        <end position="628"/>
    </location>
</feature>